<dbReference type="Gene3D" id="3.40.50.300">
    <property type="entry name" value="P-loop containing nucleotide triphosphate hydrolases"/>
    <property type="match status" value="1"/>
</dbReference>
<comment type="caution">
    <text evidence="7">The sequence shown here is derived from an EMBL/GenBank/DDBJ whole genome shotgun (WGS) entry which is preliminary data.</text>
</comment>
<dbReference type="InterPro" id="IPR003593">
    <property type="entry name" value="AAA+_ATPase"/>
</dbReference>
<dbReference type="CDD" id="cd03214">
    <property type="entry name" value="ABC_Iron-Siderophores_B12_Hemin"/>
    <property type="match status" value="1"/>
</dbReference>
<dbReference type="GO" id="GO:0005524">
    <property type="term" value="F:ATP binding"/>
    <property type="evidence" value="ECO:0007669"/>
    <property type="project" value="UniProtKB-KW"/>
</dbReference>
<keyword evidence="4" id="KW-1278">Translocase</keyword>
<sequence length="271" mass="29063">MLQLQDVTVKAGGRAIVSGVSLALRAGELTALLGPNGAGKSTLMKLMAGELAPQSGQVRFHGRLLADWTPSELARHRSVLPQSNQLAFPFTVFEVVRLGVEARSSRVGLEREVSAALERVDLAGFGARRFSELSGGEQQRVHLARVLSQIGAPVGEDGRPRLLFLDEPTSSLDIRHQIAVLEIARTFSRAGGAVLAIVHDLNLAAAFADRIAIMERGTLAADGTPREVFTSEVLETVFGLPLHIHAAEGRPPHVVPRAYGADFSRSAYQQV</sequence>
<keyword evidence="3 7" id="KW-0067">ATP-binding</keyword>
<protein>
    <submittedName>
        <fullName evidence="7">Heme ABC transporter ATP-binding protein</fullName>
    </submittedName>
</protein>
<feature type="domain" description="ABC transporter" evidence="6">
    <location>
        <begin position="2"/>
        <end position="241"/>
    </location>
</feature>
<organism evidence="7 8">
    <name type="scientific">Mesorhizobium liriopis</name>
    <dbReference type="NCBI Taxonomy" id="2953882"/>
    <lineage>
        <taxon>Bacteria</taxon>
        <taxon>Pseudomonadati</taxon>
        <taxon>Pseudomonadota</taxon>
        <taxon>Alphaproteobacteria</taxon>
        <taxon>Hyphomicrobiales</taxon>
        <taxon>Phyllobacteriaceae</taxon>
        <taxon>Mesorhizobium</taxon>
    </lineage>
</organism>
<name>A0ABT1CBK7_9HYPH</name>
<dbReference type="InterPro" id="IPR027417">
    <property type="entry name" value="P-loop_NTPase"/>
</dbReference>
<gene>
    <name evidence="7" type="ORF">NGM99_17435</name>
</gene>
<evidence type="ECO:0000256" key="3">
    <source>
        <dbReference type="ARBA" id="ARBA00022840"/>
    </source>
</evidence>
<evidence type="ECO:0000259" key="6">
    <source>
        <dbReference type="PROSITE" id="PS50893"/>
    </source>
</evidence>
<evidence type="ECO:0000256" key="1">
    <source>
        <dbReference type="ARBA" id="ARBA00022448"/>
    </source>
</evidence>
<keyword evidence="1" id="KW-0813">Transport</keyword>
<dbReference type="Pfam" id="PF00005">
    <property type="entry name" value="ABC_tran"/>
    <property type="match status" value="1"/>
</dbReference>
<dbReference type="PANTHER" id="PTHR42794">
    <property type="entry name" value="HEMIN IMPORT ATP-BINDING PROTEIN HMUV"/>
    <property type="match status" value="1"/>
</dbReference>
<evidence type="ECO:0000256" key="2">
    <source>
        <dbReference type="ARBA" id="ARBA00022741"/>
    </source>
</evidence>
<keyword evidence="8" id="KW-1185">Reference proteome</keyword>
<dbReference type="NCBIfam" id="NF010068">
    <property type="entry name" value="PRK13548.1"/>
    <property type="match status" value="1"/>
</dbReference>
<dbReference type="Proteomes" id="UP001205906">
    <property type="component" value="Unassembled WGS sequence"/>
</dbReference>
<dbReference type="RefSeq" id="WP_252821259.1">
    <property type="nucleotide sequence ID" value="NZ_JAMXQS010000008.1"/>
</dbReference>
<dbReference type="PROSITE" id="PS50893">
    <property type="entry name" value="ABC_TRANSPORTER_2"/>
    <property type="match status" value="1"/>
</dbReference>
<keyword evidence="2" id="KW-0547">Nucleotide-binding</keyword>
<accession>A0ABT1CBK7</accession>
<reference evidence="7 8" key="1">
    <citation type="submission" date="2022-06" db="EMBL/GenBank/DDBJ databases">
        <title>Mesorhizobium sp. strain RP14 Genome sequencing and assembly.</title>
        <authorList>
            <person name="Kim I."/>
        </authorList>
    </citation>
    <scope>NUCLEOTIDE SEQUENCE [LARGE SCALE GENOMIC DNA]</scope>
    <source>
        <strain evidence="8">RP14(2022)</strain>
    </source>
</reference>
<dbReference type="EMBL" id="JAMXQS010000008">
    <property type="protein sequence ID" value="MCO6051571.1"/>
    <property type="molecule type" value="Genomic_DNA"/>
</dbReference>
<proteinExistence type="predicted"/>
<evidence type="ECO:0000313" key="7">
    <source>
        <dbReference type="EMBL" id="MCO6051571.1"/>
    </source>
</evidence>
<evidence type="ECO:0000313" key="8">
    <source>
        <dbReference type="Proteomes" id="UP001205906"/>
    </source>
</evidence>
<dbReference type="PANTHER" id="PTHR42794:SF1">
    <property type="entry name" value="HEMIN IMPORT ATP-BINDING PROTEIN HMUV"/>
    <property type="match status" value="1"/>
</dbReference>
<comment type="function">
    <text evidence="5">Part of the ABC transporter complex HmuTUV involved in hemin import. Responsible for energy coupling to the transport system.</text>
</comment>
<evidence type="ECO:0000256" key="5">
    <source>
        <dbReference type="ARBA" id="ARBA00037066"/>
    </source>
</evidence>
<dbReference type="SUPFAM" id="SSF52540">
    <property type="entry name" value="P-loop containing nucleoside triphosphate hydrolases"/>
    <property type="match status" value="1"/>
</dbReference>
<evidence type="ECO:0000256" key="4">
    <source>
        <dbReference type="ARBA" id="ARBA00022967"/>
    </source>
</evidence>
<dbReference type="SMART" id="SM00382">
    <property type="entry name" value="AAA"/>
    <property type="match status" value="1"/>
</dbReference>
<dbReference type="InterPro" id="IPR003439">
    <property type="entry name" value="ABC_transporter-like_ATP-bd"/>
</dbReference>